<name>A0A1H8MTS7_9SPHI</name>
<evidence type="ECO:0000313" key="2">
    <source>
        <dbReference type="Proteomes" id="UP000198942"/>
    </source>
</evidence>
<keyword evidence="2" id="KW-1185">Reference proteome</keyword>
<dbReference type="AlphaFoldDB" id="A0A1H8MTS7"/>
<dbReference type="RefSeq" id="WP_091212810.1">
    <property type="nucleotide sequence ID" value="NZ_FOCL01000006.1"/>
</dbReference>
<protein>
    <submittedName>
        <fullName evidence="1">Uncharacterized protein</fullName>
    </submittedName>
</protein>
<evidence type="ECO:0000313" key="1">
    <source>
        <dbReference type="EMBL" id="SEO20576.1"/>
    </source>
</evidence>
<organism evidence="1 2">
    <name type="scientific">Mucilaginibacter gossypiicola</name>
    <dbReference type="NCBI Taxonomy" id="551995"/>
    <lineage>
        <taxon>Bacteria</taxon>
        <taxon>Pseudomonadati</taxon>
        <taxon>Bacteroidota</taxon>
        <taxon>Sphingobacteriia</taxon>
        <taxon>Sphingobacteriales</taxon>
        <taxon>Sphingobacteriaceae</taxon>
        <taxon>Mucilaginibacter</taxon>
    </lineage>
</organism>
<accession>A0A1H8MTS7</accession>
<dbReference type="Proteomes" id="UP000198942">
    <property type="component" value="Unassembled WGS sequence"/>
</dbReference>
<gene>
    <name evidence="1" type="ORF">SAMN05192574_10672</name>
</gene>
<sequence>MLISFPEQNFNNFIVPAFQVNEGEIVVIELPGGALFQPLLSKLKRMLTGTVTDNPVVINSEFRFVEQFKESFLNYHFSPVTIGKYHQKHANKDNPVYEKIYHTPSLTRRTKVNTLAGDVRKKLELYTTLSWTNHLILDLTGVDPKGGTDIFGIIKQAIIPNGAAILIDFCDEFKDQCTTFIKVNYTGGDIRSDSVKLISKSK</sequence>
<dbReference type="EMBL" id="FOCL01000006">
    <property type="protein sequence ID" value="SEO20576.1"/>
    <property type="molecule type" value="Genomic_DNA"/>
</dbReference>
<dbReference type="OrthoDB" id="790721at2"/>
<reference evidence="2" key="1">
    <citation type="submission" date="2016-10" db="EMBL/GenBank/DDBJ databases">
        <authorList>
            <person name="Varghese N."/>
            <person name="Submissions S."/>
        </authorList>
    </citation>
    <scope>NUCLEOTIDE SEQUENCE [LARGE SCALE GENOMIC DNA]</scope>
    <source>
        <strain evidence="2">Gh-48</strain>
    </source>
</reference>
<proteinExistence type="predicted"/>